<dbReference type="CDD" id="cd06225">
    <property type="entry name" value="HAMP"/>
    <property type="match status" value="1"/>
</dbReference>
<feature type="transmembrane region" description="Helical" evidence="16">
    <location>
        <begin position="181"/>
        <end position="202"/>
    </location>
</feature>
<evidence type="ECO:0000259" key="18">
    <source>
        <dbReference type="PROSITE" id="PS50112"/>
    </source>
</evidence>
<dbReference type="SMART" id="SM00387">
    <property type="entry name" value="HATPase_c"/>
    <property type="match status" value="1"/>
</dbReference>
<dbReference type="SUPFAM" id="SSF55874">
    <property type="entry name" value="ATPase domain of HSP90 chaperone/DNA topoisomerase II/histidine kinase"/>
    <property type="match status" value="1"/>
</dbReference>
<keyword evidence="6" id="KW-0597">Phosphoprotein</keyword>
<dbReference type="SUPFAM" id="SSF47384">
    <property type="entry name" value="Homodimeric domain of signal transducing histidine kinase"/>
    <property type="match status" value="1"/>
</dbReference>
<dbReference type="InterPro" id="IPR003660">
    <property type="entry name" value="HAMP_dom"/>
</dbReference>
<keyword evidence="9" id="KW-0547">Nucleotide-binding</keyword>
<dbReference type="InterPro" id="IPR036890">
    <property type="entry name" value="HATPase_C_sf"/>
</dbReference>
<dbReference type="GO" id="GO:0000155">
    <property type="term" value="F:phosphorelay sensor kinase activity"/>
    <property type="evidence" value="ECO:0007669"/>
    <property type="project" value="InterPro"/>
</dbReference>
<keyword evidence="11" id="KW-0067">ATP-binding</keyword>
<dbReference type="InterPro" id="IPR004358">
    <property type="entry name" value="Sig_transdc_His_kin-like_C"/>
</dbReference>
<dbReference type="CDD" id="cd00130">
    <property type="entry name" value="PAS"/>
    <property type="match status" value="1"/>
</dbReference>
<evidence type="ECO:0000313" key="20">
    <source>
        <dbReference type="EMBL" id="AEF16904.1"/>
    </source>
</evidence>
<dbReference type="FunFam" id="3.30.565.10:FF:000023">
    <property type="entry name" value="PAS domain-containing sensor histidine kinase"/>
    <property type="match status" value="1"/>
</dbReference>
<organism evidence="20 21">
    <name type="scientific">Thermoanaerobacterium xylanolyticum (strain ATCC 49914 / DSM 7097 / LX-11)</name>
    <dbReference type="NCBI Taxonomy" id="858215"/>
    <lineage>
        <taxon>Bacteria</taxon>
        <taxon>Bacillati</taxon>
        <taxon>Bacillota</taxon>
        <taxon>Clostridia</taxon>
        <taxon>Thermoanaerobacterales</taxon>
        <taxon>Thermoanaerobacteraceae</taxon>
        <taxon>Thermoanaerobacterium</taxon>
    </lineage>
</organism>
<keyword evidence="15" id="KW-0175">Coiled coil</keyword>
<dbReference type="PANTHER" id="PTHR42878:SF7">
    <property type="entry name" value="SENSOR HISTIDINE KINASE GLRK"/>
    <property type="match status" value="1"/>
</dbReference>
<dbReference type="SUPFAM" id="SSF158472">
    <property type="entry name" value="HAMP domain-like"/>
    <property type="match status" value="1"/>
</dbReference>
<dbReference type="KEGG" id="txy:Thexy_0863"/>
<accession>F6BJD6</accession>
<dbReference type="PROSITE" id="PS50112">
    <property type="entry name" value="PAS"/>
    <property type="match status" value="1"/>
</dbReference>
<evidence type="ECO:0000256" key="6">
    <source>
        <dbReference type="ARBA" id="ARBA00022553"/>
    </source>
</evidence>
<dbReference type="STRING" id="858215.Thexy_0863"/>
<dbReference type="eggNOG" id="COG5002">
    <property type="taxonomic scope" value="Bacteria"/>
</dbReference>
<evidence type="ECO:0000259" key="19">
    <source>
        <dbReference type="PROSITE" id="PS50885"/>
    </source>
</evidence>
<evidence type="ECO:0000256" key="11">
    <source>
        <dbReference type="ARBA" id="ARBA00022840"/>
    </source>
</evidence>
<keyword evidence="14 16" id="KW-0472">Membrane</keyword>
<evidence type="ECO:0000259" key="17">
    <source>
        <dbReference type="PROSITE" id="PS50109"/>
    </source>
</evidence>
<dbReference type="Gene3D" id="3.30.450.20">
    <property type="entry name" value="PAS domain"/>
    <property type="match status" value="1"/>
</dbReference>
<dbReference type="RefSeq" id="WP_013787650.1">
    <property type="nucleotide sequence ID" value="NC_015555.1"/>
</dbReference>
<comment type="subcellular location">
    <subcellularLocation>
        <location evidence="3">Cell membrane</location>
    </subcellularLocation>
    <subcellularLocation>
        <location evidence="2">Membrane</location>
        <topology evidence="2">Multi-pass membrane protein</topology>
    </subcellularLocation>
</comment>
<dbReference type="SUPFAM" id="SSF55785">
    <property type="entry name" value="PYP-like sensor domain (PAS domain)"/>
    <property type="match status" value="1"/>
</dbReference>
<dbReference type="GO" id="GO:0005524">
    <property type="term" value="F:ATP binding"/>
    <property type="evidence" value="ECO:0007669"/>
    <property type="project" value="UniProtKB-KW"/>
</dbReference>
<evidence type="ECO:0000256" key="15">
    <source>
        <dbReference type="SAM" id="Coils"/>
    </source>
</evidence>
<evidence type="ECO:0000256" key="4">
    <source>
        <dbReference type="ARBA" id="ARBA00012438"/>
    </source>
</evidence>
<dbReference type="GO" id="GO:0030295">
    <property type="term" value="F:protein kinase activator activity"/>
    <property type="evidence" value="ECO:0007669"/>
    <property type="project" value="TreeGrafter"/>
</dbReference>
<evidence type="ECO:0000256" key="10">
    <source>
        <dbReference type="ARBA" id="ARBA00022777"/>
    </source>
</evidence>
<dbReference type="HOGENOM" id="CLU_000445_89_2_9"/>
<dbReference type="CDD" id="cd00075">
    <property type="entry name" value="HATPase"/>
    <property type="match status" value="1"/>
</dbReference>
<evidence type="ECO:0000256" key="12">
    <source>
        <dbReference type="ARBA" id="ARBA00022989"/>
    </source>
</evidence>
<dbReference type="Pfam" id="PF08448">
    <property type="entry name" value="PAS_4"/>
    <property type="match status" value="1"/>
</dbReference>
<dbReference type="Pfam" id="PF00512">
    <property type="entry name" value="HisKA"/>
    <property type="match status" value="1"/>
</dbReference>
<keyword evidence="8 16" id="KW-0812">Transmembrane</keyword>
<dbReference type="Gene3D" id="3.30.565.10">
    <property type="entry name" value="Histidine kinase-like ATPase, C-terminal domain"/>
    <property type="match status" value="1"/>
</dbReference>
<dbReference type="EC" id="2.7.13.3" evidence="4"/>
<dbReference type="Pfam" id="PF00672">
    <property type="entry name" value="HAMP"/>
    <property type="match status" value="1"/>
</dbReference>
<dbReference type="InterPro" id="IPR050351">
    <property type="entry name" value="BphY/WalK/GraS-like"/>
</dbReference>
<evidence type="ECO:0000256" key="3">
    <source>
        <dbReference type="ARBA" id="ARBA00004236"/>
    </source>
</evidence>
<dbReference type="InterPro" id="IPR005467">
    <property type="entry name" value="His_kinase_dom"/>
</dbReference>
<evidence type="ECO:0000256" key="8">
    <source>
        <dbReference type="ARBA" id="ARBA00022692"/>
    </source>
</evidence>
<reference evidence="20" key="1">
    <citation type="submission" date="2011-05" db="EMBL/GenBank/DDBJ databases">
        <title>Complete sequence of Thermoanaerobacterium xylanolyticum LX-11.</title>
        <authorList>
            <consortium name="US DOE Joint Genome Institute"/>
            <person name="Lucas S."/>
            <person name="Han J."/>
            <person name="Lapidus A."/>
            <person name="Cheng J.-F."/>
            <person name="Goodwin L."/>
            <person name="Pitluck S."/>
            <person name="Peters L."/>
            <person name="Mikhailova N."/>
            <person name="Lu M."/>
            <person name="Han C."/>
            <person name="Tapia R."/>
            <person name="Land M."/>
            <person name="Hauser L."/>
            <person name="Kyrpides N."/>
            <person name="Ivanova N."/>
            <person name="Pagani I."/>
            <person name="Hemme C."/>
            <person name="Woyke T."/>
        </authorList>
    </citation>
    <scope>NUCLEOTIDE SEQUENCE</scope>
    <source>
        <strain evidence="20">LX-11</strain>
    </source>
</reference>
<feature type="domain" description="HAMP" evidence="19">
    <location>
        <begin position="204"/>
        <end position="256"/>
    </location>
</feature>
<keyword evidence="21" id="KW-1185">Reference proteome</keyword>
<evidence type="ECO:0000256" key="2">
    <source>
        <dbReference type="ARBA" id="ARBA00004141"/>
    </source>
</evidence>
<evidence type="ECO:0000256" key="1">
    <source>
        <dbReference type="ARBA" id="ARBA00000085"/>
    </source>
</evidence>
<feature type="coiled-coil region" evidence="15">
    <location>
        <begin position="416"/>
        <end position="446"/>
    </location>
</feature>
<dbReference type="InterPro" id="IPR036097">
    <property type="entry name" value="HisK_dim/P_sf"/>
</dbReference>
<keyword evidence="5" id="KW-1003">Cell membrane</keyword>
<evidence type="ECO:0000256" key="16">
    <source>
        <dbReference type="SAM" id="Phobius"/>
    </source>
</evidence>
<dbReference type="EMBL" id="CP002739">
    <property type="protein sequence ID" value="AEF16904.1"/>
    <property type="molecule type" value="Genomic_DNA"/>
</dbReference>
<feature type="transmembrane region" description="Helical" evidence="16">
    <location>
        <begin position="12"/>
        <end position="34"/>
    </location>
</feature>
<keyword evidence="7" id="KW-0808">Transferase</keyword>
<dbReference type="GO" id="GO:0007234">
    <property type="term" value="P:osmosensory signaling via phosphorelay pathway"/>
    <property type="evidence" value="ECO:0007669"/>
    <property type="project" value="TreeGrafter"/>
</dbReference>
<dbReference type="InterPro" id="IPR003661">
    <property type="entry name" value="HisK_dim/P_dom"/>
</dbReference>
<dbReference type="Gene3D" id="1.10.287.130">
    <property type="match status" value="1"/>
</dbReference>
<feature type="domain" description="PAS" evidence="18">
    <location>
        <begin position="265"/>
        <end position="316"/>
    </location>
</feature>
<dbReference type="PROSITE" id="PS50885">
    <property type="entry name" value="HAMP"/>
    <property type="match status" value="1"/>
</dbReference>
<protein>
    <recommendedName>
        <fullName evidence="4">histidine kinase</fullName>
        <ecNumber evidence="4">2.7.13.3</ecNumber>
    </recommendedName>
</protein>
<dbReference type="InterPro" id="IPR003594">
    <property type="entry name" value="HATPase_dom"/>
</dbReference>
<dbReference type="SMART" id="SM00304">
    <property type="entry name" value="HAMP"/>
    <property type="match status" value="1"/>
</dbReference>
<evidence type="ECO:0000313" key="21">
    <source>
        <dbReference type="Proteomes" id="UP000007239"/>
    </source>
</evidence>
<evidence type="ECO:0000256" key="13">
    <source>
        <dbReference type="ARBA" id="ARBA00023012"/>
    </source>
</evidence>
<gene>
    <name evidence="20" type="ordered locus">Thexy_0863</name>
</gene>
<dbReference type="InterPro" id="IPR000014">
    <property type="entry name" value="PAS"/>
</dbReference>
<dbReference type="SMART" id="SM00091">
    <property type="entry name" value="PAS"/>
    <property type="match status" value="1"/>
</dbReference>
<dbReference type="PROSITE" id="PS50109">
    <property type="entry name" value="HIS_KIN"/>
    <property type="match status" value="1"/>
</dbReference>
<dbReference type="InterPro" id="IPR013656">
    <property type="entry name" value="PAS_4"/>
</dbReference>
<keyword evidence="12 16" id="KW-1133">Transmembrane helix</keyword>
<sequence>MIKTLKGKISIVYLVLVVLVLVVGMISGINMYYLSKTIDGLMIDNYKSIKAVNLMNEELENQNNAILTFIYEDKQTAIKQFNQDNSVFYNWYNVEANNITEKNEGNYVDEIKSAYVNFTTSVSYLQGMPPDDKVGMLNYYNMKIKPNYEHIKDLLNSLAKLNEDAMFKKKTNATLDAKNSMYTILLVTLLAAIFGFIISLIFTNRFLKPMEYLIKSIREVKEGELDQVISIKTDDELGKLAVEFNNMIRRLKQYEESQLGKIIDERNKTLSIVKSINDPLLVLNSDYKIILLNGAAEELFGIEEKNAIDKHFLLSVKDEKLFEQINAIVDSKFNINKVEQVKYGDKYYDVTITPIKNYKSEISDILLVFHNITEFKELDQAKDDFISIISHEFKTPLTSIMMGTSMILEEKIGVINDKQRSTLVAIEEESEKLTELVNELIELTKIESGKEMYNFKCCSIFGIAQNTVKPLYNIANEKGVNLTNTIDEDMPGVYADPEKITWVLNNLITNALKYTDAGDDITISASVDGDFMQISVKDTGAGIPKEYKDKIFDKFFHVQNDDEFEIKGTGLGLAVVKEIVEAHGGKVWCESDIDIGSNFMFTLPICDERG</sequence>
<name>F6BJD6_THEXL</name>
<dbReference type="Proteomes" id="UP000007239">
    <property type="component" value="Chromosome"/>
</dbReference>
<keyword evidence="13" id="KW-0902">Two-component regulatory system</keyword>
<evidence type="ECO:0000256" key="5">
    <source>
        <dbReference type="ARBA" id="ARBA00022475"/>
    </source>
</evidence>
<dbReference type="NCBIfam" id="TIGR00229">
    <property type="entry name" value="sensory_box"/>
    <property type="match status" value="1"/>
</dbReference>
<dbReference type="AlphaFoldDB" id="F6BJD6"/>
<feature type="domain" description="Histidine kinase" evidence="17">
    <location>
        <begin position="388"/>
        <end position="607"/>
    </location>
</feature>
<evidence type="ECO:0000256" key="9">
    <source>
        <dbReference type="ARBA" id="ARBA00022741"/>
    </source>
</evidence>
<evidence type="ECO:0000256" key="7">
    <source>
        <dbReference type="ARBA" id="ARBA00022679"/>
    </source>
</evidence>
<dbReference type="GO" id="GO:0000156">
    <property type="term" value="F:phosphorelay response regulator activity"/>
    <property type="evidence" value="ECO:0007669"/>
    <property type="project" value="TreeGrafter"/>
</dbReference>
<comment type="catalytic activity">
    <reaction evidence="1">
        <text>ATP + protein L-histidine = ADP + protein N-phospho-L-histidine.</text>
        <dbReference type="EC" id="2.7.13.3"/>
    </reaction>
</comment>
<proteinExistence type="predicted"/>
<dbReference type="PANTHER" id="PTHR42878">
    <property type="entry name" value="TWO-COMPONENT HISTIDINE KINASE"/>
    <property type="match status" value="1"/>
</dbReference>
<dbReference type="Pfam" id="PF02518">
    <property type="entry name" value="HATPase_c"/>
    <property type="match status" value="1"/>
</dbReference>
<dbReference type="GO" id="GO:0005886">
    <property type="term" value="C:plasma membrane"/>
    <property type="evidence" value="ECO:0007669"/>
    <property type="project" value="UniProtKB-SubCell"/>
</dbReference>
<evidence type="ECO:0000256" key="14">
    <source>
        <dbReference type="ARBA" id="ARBA00023136"/>
    </source>
</evidence>
<dbReference type="Gene3D" id="6.10.340.10">
    <property type="match status" value="1"/>
</dbReference>
<keyword evidence="10 20" id="KW-0418">Kinase</keyword>
<dbReference type="CDD" id="cd00082">
    <property type="entry name" value="HisKA"/>
    <property type="match status" value="1"/>
</dbReference>
<dbReference type="PRINTS" id="PR00344">
    <property type="entry name" value="BCTRLSENSOR"/>
</dbReference>
<dbReference type="SMART" id="SM00388">
    <property type="entry name" value="HisKA"/>
    <property type="match status" value="1"/>
</dbReference>
<dbReference type="InterPro" id="IPR035965">
    <property type="entry name" value="PAS-like_dom_sf"/>
</dbReference>